<evidence type="ECO:0000313" key="3">
    <source>
        <dbReference type="Proteomes" id="UP001148838"/>
    </source>
</evidence>
<evidence type="ECO:0000313" key="2">
    <source>
        <dbReference type="EMBL" id="KAJ4446731.1"/>
    </source>
</evidence>
<proteinExistence type="predicted"/>
<organism evidence="2 3">
    <name type="scientific">Periplaneta americana</name>
    <name type="common">American cockroach</name>
    <name type="synonym">Blatta americana</name>
    <dbReference type="NCBI Taxonomy" id="6978"/>
    <lineage>
        <taxon>Eukaryota</taxon>
        <taxon>Metazoa</taxon>
        <taxon>Ecdysozoa</taxon>
        <taxon>Arthropoda</taxon>
        <taxon>Hexapoda</taxon>
        <taxon>Insecta</taxon>
        <taxon>Pterygota</taxon>
        <taxon>Neoptera</taxon>
        <taxon>Polyneoptera</taxon>
        <taxon>Dictyoptera</taxon>
        <taxon>Blattodea</taxon>
        <taxon>Blattoidea</taxon>
        <taxon>Blattidae</taxon>
        <taxon>Blattinae</taxon>
        <taxon>Periplaneta</taxon>
    </lineage>
</organism>
<gene>
    <name evidence="2" type="ORF">ANN_13428</name>
</gene>
<feature type="compositionally biased region" description="Basic and acidic residues" evidence="1">
    <location>
        <begin position="16"/>
        <end position="27"/>
    </location>
</feature>
<reference evidence="2 3" key="1">
    <citation type="journal article" date="2022" name="Allergy">
        <title>Genome assembly and annotation of Periplaneta americana reveal a comprehensive cockroach allergen profile.</title>
        <authorList>
            <person name="Wang L."/>
            <person name="Xiong Q."/>
            <person name="Saelim N."/>
            <person name="Wang L."/>
            <person name="Nong W."/>
            <person name="Wan A.T."/>
            <person name="Shi M."/>
            <person name="Liu X."/>
            <person name="Cao Q."/>
            <person name="Hui J.H.L."/>
            <person name="Sookrung N."/>
            <person name="Leung T.F."/>
            <person name="Tungtrongchitr A."/>
            <person name="Tsui S.K.W."/>
        </authorList>
    </citation>
    <scope>NUCLEOTIDE SEQUENCE [LARGE SCALE GENOMIC DNA]</scope>
    <source>
        <strain evidence="2">PWHHKU_190912</strain>
    </source>
</reference>
<keyword evidence="3" id="KW-1185">Reference proteome</keyword>
<dbReference type="Proteomes" id="UP001148838">
    <property type="component" value="Unassembled WGS sequence"/>
</dbReference>
<feature type="region of interest" description="Disordered" evidence="1">
    <location>
        <begin position="1"/>
        <end position="34"/>
    </location>
</feature>
<evidence type="ECO:0000256" key="1">
    <source>
        <dbReference type="SAM" id="MobiDB-lite"/>
    </source>
</evidence>
<sequence>MSPGSNTESYPAFAHTDLRENPGKKPQPELNSATRVQRRIQWEWNVDPPTRKSIYEWNRTLRDNGRLISKTGKHPKKHVAEMTVDEYPQQLKPDDCRKRANFCDEVIRRIDENLRYMTEINQHYQHLFAVMPVQRLQYRTYDNHDESR</sequence>
<protein>
    <submittedName>
        <fullName evidence="2">Uncharacterized protein</fullName>
    </submittedName>
</protein>
<name>A0ABQ8TLD3_PERAM</name>
<comment type="caution">
    <text evidence="2">The sequence shown here is derived from an EMBL/GenBank/DDBJ whole genome shotgun (WGS) entry which is preliminary data.</text>
</comment>
<accession>A0ABQ8TLD3</accession>
<dbReference type="EMBL" id="JAJSOF020000009">
    <property type="protein sequence ID" value="KAJ4446731.1"/>
    <property type="molecule type" value="Genomic_DNA"/>
</dbReference>